<dbReference type="RefSeq" id="WP_338599084.1">
    <property type="nucleotide sequence ID" value="NZ_AP028679.1"/>
</dbReference>
<dbReference type="EMBL" id="AP028679">
    <property type="protein sequence ID" value="BEQ15115.1"/>
    <property type="molecule type" value="Genomic_DNA"/>
</dbReference>
<sequence length="319" mass="34563">MQVVMGLEELRQRLPRPVITIGNFDGVHLGHQALFAKAVERAKALGGTSLAVTFEPHPIRVLRPAVNLPLITTLRQKLVLMGQSGLDLTLCLRFDQDFASLSADAFVDKLLVSRLGAAEVVVGYDFAFGHKGLGDLDLLRSKGERWGFAVHVVGPVIIDGRPVSSTRVRQEVADGNMEGARHLLGRHYQVAGRVVAGHGRGGRLLGFPTANLKVSDELLPGPGVYAVLVELADGRLLKGANNIGNNPTFDDGALSVETHLLDFDGDIYGQDIRLHFVERLRGEQRFDSPEALKAQIGLDIERAIAVLEPWVRSGNGGEK</sequence>
<keyword evidence="4 15" id="KW-0285">Flavoprotein</keyword>
<comment type="catalytic activity">
    <reaction evidence="14 15">
        <text>FMN + ATP + H(+) = FAD + diphosphate</text>
        <dbReference type="Rhea" id="RHEA:17237"/>
        <dbReference type="ChEBI" id="CHEBI:15378"/>
        <dbReference type="ChEBI" id="CHEBI:30616"/>
        <dbReference type="ChEBI" id="CHEBI:33019"/>
        <dbReference type="ChEBI" id="CHEBI:57692"/>
        <dbReference type="ChEBI" id="CHEBI:58210"/>
        <dbReference type="EC" id="2.7.7.2"/>
    </reaction>
</comment>
<dbReference type="InterPro" id="IPR023465">
    <property type="entry name" value="Riboflavin_kinase_dom_sf"/>
</dbReference>
<dbReference type="CDD" id="cd02064">
    <property type="entry name" value="FAD_synthetase_N"/>
    <property type="match status" value="1"/>
</dbReference>
<evidence type="ECO:0000256" key="13">
    <source>
        <dbReference type="ARBA" id="ARBA00047880"/>
    </source>
</evidence>
<dbReference type="PIRSF" id="PIRSF004491">
    <property type="entry name" value="FAD_Synth"/>
    <property type="match status" value="1"/>
</dbReference>
<evidence type="ECO:0000256" key="2">
    <source>
        <dbReference type="ARBA" id="ARBA00004726"/>
    </source>
</evidence>
<evidence type="ECO:0000259" key="16">
    <source>
        <dbReference type="SMART" id="SM00904"/>
    </source>
</evidence>
<dbReference type="InterPro" id="IPR015865">
    <property type="entry name" value="Riboflavin_kinase_bac/euk"/>
</dbReference>
<comment type="similarity">
    <text evidence="15">Belongs to the ribF family.</text>
</comment>
<dbReference type="InterPro" id="IPR015864">
    <property type="entry name" value="FAD_synthase"/>
</dbReference>
<proteinExistence type="inferred from homology"/>
<dbReference type="Gene3D" id="3.40.50.620">
    <property type="entry name" value="HUPs"/>
    <property type="match status" value="1"/>
</dbReference>
<dbReference type="InterPro" id="IPR023468">
    <property type="entry name" value="Riboflavin_kinase"/>
</dbReference>
<dbReference type="SUPFAM" id="SSF82114">
    <property type="entry name" value="Riboflavin kinase-like"/>
    <property type="match status" value="1"/>
</dbReference>
<gene>
    <name evidence="17" type="primary">ribF</name>
    <name evidence="17" type="ORF">FAK_21810</name>
</gene>
<evidence type="ECO:0000256" key="4">
    <source>
        <dbReference type="ARBA" id="ARBA00022630"/>
    </source>
</evidence>
<keyword evidence="8 15" id="KW-0547">Nucleotide-binding</keyword>
<dbReference type="Pfam" id="PF01687">
    <property type="entry name" value="Flavokinase"/>
    <property type="match status" value="1"/>
</dbReference>
<dbReference type="PANTHER" id="PTHR22749">
    <property type="entry name" value="RIBOFLAVIN KINASE/FMN ADENYLYLTRANSFERASE"/>
    <property type="match status" value="1"/>
</dbReference>
<dbReference type="GO" id="GO:0009398">
    <property type="term" value="P:FMN biosynthetic process"/>
    <property type="evidence" value="ECO:0007669"/>
    <property type="project" value="UniProtKB-UniRule"/>
</dbReference>
<protein>
    <recommendedName>
        <fullName evidence="15">Riboflavin biosynthesis protein</fullName>
    </recommendedName>
    <domain>
        <recommendedName>
            <fullName evidence="15">Riboflavin kinase</fullName>
            <ecNumber evidence="15">2.7.1.26</ecNumber>
        </recommendedName>
        <alternativeName>
            <fullName evidence="15">Flavokinase</fullName>
        </alternativeName>
    </domain>
    <domain>
        <recommendedName>
            <fullName evidence="15">FMN adenylyltransferase</fullName>
            <ecNumber evidence="15">2.7.7.2</ecNumber>
        </recommendedName>
        <alternativeName>
            <fullName evidence="15">FAD pyrophosphorylase</fullName>
        </alternativeName>
        <alternativeName>
            <fullName evidence="15">FAD synthase</fullName>
        </alternativeName>
    </domain>
</protein>
<evidence type="ECO:0000313" key="18">
    <source>
        <dbReference type="Proteomes" id="UP001366166"/>
    </source>
</evidence>
<dbReference type="NCBIfam" id="TIGR00083">
    <property type="entry name" value="ribF"/>
    <property type="match status" value="1"/>
</dbReference>
<dbReference type="FunFam" id="3.40.50.620:FF:000021">
    <property type="entry name" value="Riboflavin biosynthesis protein"/>
    <property type="match status" value="1"/>
</dbReference>
<dbReference type="NCBIfam" id="NF004160">
    <property type="entry name" value="PRK05627.1-3"/>
    <property type="match status" value="1"/>
</dbReference>
<keyword evidence="10 15" id="KW-0274">FAD</keyword>
<dbReference type="PANTHER" id="PTHR22749:SF6">
    <property type="entry name" value="RIBOFLAVIN KINASE"/>
    <property type="match status" value="1"/>
</dbReference>
<evidence type="ECO:0000256" key="5">
    <source>
        <dbReference type="ARBA" id="ARBA00022643"/>
    </source>
</evidence>
<comment type="catalytic activity">
    <reaction evidence="13 15">
        <text>riboflavin + ATP = FMN + ADP + H(+)</text>
        <dbReference type="Rhea" id="RHEA:14357"/>
        <dbReference type="ChEBI" id="CHEBI:15378"/>
        <dbReference type="ChEBI" id="CHEBI:30616"/>
        <dbReference type="ChEBI" id="CHEBI:57986"/>
        <dbReference type="ChEBI" id="CHEBI:58210"/>
        <dbReference type="ChEBI" id="CHEBI:456216"/>
        <dbReference type="EC" id="2.7.1.26"/>
    </reaction>
</comment>
<keyword evidence="9 15" id="KW-0418">Kinase</keyword>
<keyword evidence="18" id="KW-1185">Reference proteome</keyword>
<organism evidence="17 18">
    <name type="scientific">Desulfoferula mesophila</name>
    <dbReference type="NCBI Taxonomy" id="3058419"/>
    <lineage>
        <taxon>Bacteria</taxon>
        <taxon>Pseudomonadati</taxon>
        <taxon>Thermodesulfobacteriota</taxon>
        <taxon>Desulfarculia</taxon>
        <taxon>Desulfarculales</taxon>
        <taxon>Desulfarculaceae</taxon>
        <taxon>Desulfoferula</taxon>
    </lineage>
</organism>
<keyword evidence="5 15" id="KW-0288">FMN</keyword>
<comment type="pathway">
    <text evidence="3 15">Cofactor biosynthesis; FMN biosynthesis; FMN from riboflavin (ATP route): step 1/1.</text>
</comment>
<keyword evidence="7 15" id="KW-0548">Nucleotidyltransferase</keyword>
<evidence type="ECO:0000256" key="8">
    <source>
        <dbReference type="ARBA" id="ARBA00022741"/>
    </source>
</evidence>
<dbReference type="GO" id="GO:0009231">
    <property type="term" value="P:riboflavin biosynthetic process"/>
    <property type="evidence" value="ECO:0007669"/>
    <property type="project" value="InterPro"/>
</dbReference>
<evidence type="ECO:0000256" key="11">
    <source>
        <dbReference type="ARBA" id="ARBA00022840"/>
    </source>
</evidence>
<dbReference type="GO" id="GO:0008531">
    <property type="term" value="F:riboflavin kinase activity"/>
    <property type="evidence" value="ECO:0007669"/>
    <property type="project" value="UniProtKB-UniRule"/>
</dbReference>
<dbReference type="Proteomes" id="UP001366166">
    <property type="component" value="Chromosome"/>
</dbReference>
<comment type="function">
    <text evidence="1">Catalyzes the phosphorylation of riboflavin to FMN followed by the adenylation of FMN to FAD.</text>
</comment>
<evidence type="ECO:0000256" key="12">
    <source>
        <dbReference type="ARBA" id="ARBA00023268"/>
    </source>
</evidence>
<dbReference type="NCBIfam" id="NF004162">
    <property type="entry name" value="PRK05627.1-5"/>
    <property type="match status" value="1"/>
</dbReference>
<dbReference type="AlphaFoldDB" id="A0AAU9ETV6"/>
<dbReference type="EC" id="2.7.1.26" evidence="15"/>
<dbReference type="InterPro" id="IPR002606">
    <property type="entry name" value="Riboflavin_kinase_bac"/>
</dbReference>
<evidence type="ECO:0000256" key="6">
    <source>
        <dbReference type="ARBA" id="ARBA00022679"/>
    </source>
</evidence>
<evidence type="ECO:0000256" key="10">
    <source>
        <dbReference type="ARBA" id="ARBA00022827"/>
    </source>
</evidence>
<comment type="pathway">
    <text evidence="2 15">Cofactor biosynthesis; FAD biosynthesis; FAD from FMN: step 1/1.</text>
</comment>
<dbReference type="GO" id="GO:0006747">
    <property type="term" value="P:FAD biosynthetic process"/>
    <property type="evidence" value="ECO:0007669"/>
    <property type="project" value="UniProtKB-UniRule"/>
</dbReference>
<keyword evidence="11 15" id="KW-0067">ATP-binding</keyword>
<dbReference type="Pfam" id="PF06574">
    <property type="entry name" value="FAD_syn"/>
    <property type="match status" value="1"/>
</dbReference>
<evidence type="ECO:0000256" key="14">
    <source>
        <dbReference type="ARBA" id="ARBA00049494"/>
    </source>
</evidence>
<dbReference type="InterPro" id="IPR014729">
    <property type="entry name" value="Rossmann-like_a/b/a_fold"/>
</dbReference>
<evidence type="ECO:0000256" key="3">
    <source>
        <dbReference type="ARBA" id="ARBA00005201"/>
    </source>
</evidence>
<keyword evidence="6 15" id="KW-0808">Transferase</keyword>
<dbReference type="GO" id="GO:0005524">
    <property type="term" value="F:ATP binding"/>
    <property type="evidence" value="ECO:0007669"/>
    <property type="project" value="UniProtKB-UniRule"/>
</dbReference>
<evidence type="ECO:0000256" key="1">
    <source>
        <dbReference type="ARBA" id="ARBA00002121"/>
    </source>
</evidence>
<evidence type="ECO:0000256" key="9">
    <source>
        <dbReference type="ARBA" id="ARBA00022777"/>
    </source>
</evidence>
<dbReference type="KEGG" id="dmp:FAK_21810"/>
<evidence type="ECO:0000256" key="15">
    <source>
        <dbReference type="PIRNR" id="PIRNR004491"/>
    </source>
</evidence>
<name>A0AAU9ETV6_9BACT</name>
<evidence type="ECO:0000256" key="7">
    <source>
        <dbReference type="ARBA" id="ARBA00022695"/>
    </source>
</evidence>
<keyword evidence="12" id="KW-0511">Multifunctional enzyme</keyword>
<dbReference type="SUPFAM" id="SSF52374">
    <property type="entry name" value="Nucleotidylyl transferase"/>
    <property type="match status" value="1"/>
</dbReference>
<reference evidence="18" key="1">
    <citation type="journal article" date="2023" name="Arch. Microbiol.">
        <title>Desulfoferula mesophilus gen. nov. sp. nov., a mesophilic sulfate-reducing bacterium isolated from a brackish lake sediment.</title>
        <authorList>
            <person name="Watanabe T."/>
            <person name="Yabe T."/>
            <person name="Tsuji J.M."/>
            <person name="Fukui M."/>
        </authorList>
    </citation>
    <scope>NUCLEOTIDE SEQUENCE [LARGE SCALE GENOMIC DNA]</scope>
    <source>
        <strain evidence="18">12FAK</strain>
    </source>
</reference>
<dbReference type="EC" id="2.7.7.2" evidence="15"/>
<dbReference type="SMART" id="SM00904">
    <property type="entry name" value="Flavokinase"/>
    <property type="match status" value="1"/>
</dbReference>
<dbReference type="Gene3D" id="2.40.30.30">
    <property type="entry name" value="Riboflavin kinase-like"/>
    <property type="match status" value="1"/>
</dbReference>
<feature type="domain" description="Riboflavin kinase" evidence="16">
    <location>
        <begin position="183"/>
        <end position="308"/>
    </location>
</feature>
<accession>A0AAU9ETV6</accession>
<dbReference type="GO" id="GO:0003919">
    <property type="term" value="F:FMN adenylyltransferase activity"/>
    <property type="evidence" value="ECO:0007669"/>
    <property type="project" value="UniProtKB-UniRule"/>
</dbReference>
<evidence type="ECO:0000313" key="17">
    <source>
        <dbReference type="EMBL" id="BEQ15115.1"/>
    </source>
</evidence>